<accession>A0A517NX01</accession>
<evidence type="ECO:0000313" key="6">
    <source>
        <dbReference type="EMBL" id="QDT11660.1"/>
    </source>
</evidence>
<dbReference type="EMBL" id="CP036526">
    <property type="protein sequence ID" value="QDT11660.1"/>
    <property type="molecule type" value="Genomic_DNA"/>
</dbReference>
<feature type="domain" description="ChlI/MoxR AAA lid" evidence="5">
    <location>
        <begin position="260"/>
        <end position="326"/>
    </location>
</feature>
<evidence type="ECO:0000259" key="4">
    <source>
        <dbReference type="Pfam" id="PF07726"/>
    </source>
</evidence>
<dbReference type="RefSeq" id="WP_145419457.1">
    <property type="nucleotide sequence ID" value="NZ_CP036526.1"/>
</dbReference>
<protein>
    <submittedName>
        <fullName evidence="6">Holliday junction DNA helicase RuvB</fullName>
    </submittedName>
</protein>
<dbReference type="Pfam" id="PF17863">
    <property type="entry name" value="AAA_lid_2"/>
    <property type="match status" value="1"/>
</dbReference>
<dbReference type="GO" id="GO:0016887">
    <property type="term" value="F:ATP hydrolysis activity"/>
    <property type="evidence" value="ECO:0007669"/>
    <property type="project" value="InterPro"/>
</dbReference>
<evidence type="ECO:0000259" key="5">
    <source>
        <dbReference type="Pfam" id="PF17863"/>
    </source>
</evidence>
<comment type="similarity">
    <text evidence="3">Belongs to the MoxR family.</text>
</comment>
<keyword evidence="7" id="KW-1185">Reference proteome</keyword>
<dbReference type="PIRSF" id="PIRSF002849">
    <property type="entry name" value="AAA_ATPase_chaperone_MoxR_prd"/>
    <property type="match status" value="1"/>
</dbReference>
<evidence type="ECO:0000313" key="7">
    <source>
        <dbReference type="Proteomes" id="UP000319817"/>
    </source>
</evidence>
<dbReference type="PANTHER" id="PTHR42759">
    <property type="entry name" value="MOXR FAMILY PROTEIN"/>
    <property type="match status" value="1"/>
</dbReference>
<evidence type="ECO:0000256" key="2">
    <source>
        <dbReference type="ARBA" id="ARBA00022840"/>
    </source>
</evidence>
<keyword evidence="6" id="KW-0378">Hydrolase</keyword>
<name>A0A517NX01_9BACT</name>
<organism evidence="6 7">
    <name type="scientific">Stieleria marina</name>
    <dbReference type="NCBI Taxonomy" id="1930275"/>
    <lineage>
        <taxon>Bacteria</taxon>
        <taxon>Pseudomonadati</taxon>
        <taxon>Planctomycetota</taxon>
        <taxon>Planctomycetia</taxon>
        <taxon>Pirellulales</taxon>
        <taxon>Pirellulaceae</taxon>
        <taxon>Stieleria</taxon>
    </lineage>
</organism>
<dbReference type="InterPro" id="IPR041628">
    <property type="entry name" value="ChlI/MoxR_AAA_lid"/>
</dbReference>
<dbReference type="GO" id="GO:0005524">
    <property type="term" value="F:ATP binding"/>
    <property type="evidence" value="ECO:0007669"/>
    <property type="project" value="UniProtKB-KW"/>
</dbReference>
<reference evidence="6 7" key="1">
    <citation type="submission" date="2019-02" db="EMBL/GenBank/DDBJ databases">
        <title>Deep-cultivation of Planctomycetes and their phenomic and genomic characterization uncovers novel biology.</title>
        <authorList>
            <person name="Wiegand S."/>
            <person name="Jogler M."/>
            <person name="Boedeker C."/>
            <person name="Pinto D."/>
            <person name="Vollmers J."/>
            <person name="Rivas-Marin E."/>
            <person name="Kohn T."/>
            <person name="Peeters S.H."/>
            <person name="Heuer A."/>
            <person name="Rast P."/>
            <person name="Oberbeckmann S."/>
            <person name="Bunk B."/>
            <person name="Jeske O."/>
            <person name="Meyerdierks A."/>
            <person name="Storesund J.E."/>
            <person name="Kallscheuer N."/>
            <person name="Luecker S."/>
            <person name="Lage O.M."/>
            <person name="Pohl T."/>
            <person name="Merkel B.J."/>
            <person name="Hornburger P."/>
            <person name="Mueller R.-W."/>
            <person name="Bruemmer F."/>
            <person name="Labrenz M."/>
            <person name="Spormann A.M."/>
            <person name="Op den Camp H."/>
            <person name="Overmann J."/>
            <person name="Amann R."/>
            <person name="Jetten M.S.M."/>
            <person name="Mascher T."/>
            <person name="Medema M.H."/>
            <person name="Devos D.P."/>
            <person name="Kaster A.-K."/>
            <person name="Ovreas L."/>
            <person name="Rohde M."/>
            <person name="Galperin M.Y."/>
            <person name="Jogler C."/>
        </authorList>
    </citation>
    <scope>NUCLEOTIDE SEQUENCE [LARGE SCALE GENOMIC DNA]</scope>
    <source>
        <strain evidence="6 7">K23_9</strain>
    </source>
</reference>
<feature type="domain" description="ATPase AAA-3" evidence="4">
    <location>
        <begin position="52"/>
        <end position="186"/>
    </location>
</feature>
<dbReference type="OrthoDB" id="9773454at2"/>
<dbReference type="PANTHER" id="PTHR42759:SF1">
    <property type="entry name" value="MAGNESIUM-CHELATASE SUBUNIT CHLD"/>
    <property type="match status" value="1"/>
</dbReference>
<dbReference type="InterPro" id="IPR027417">
    <property type="entry name" value="P-loop_NTPase"/>
</dbReference>
<dbReference type="Gene3D" id="1.10.8.80">
    <property type="entry name" value="Magnesium chelatase subunit I, C-Terminal domain"/>
    <property type="match status" value="1"/>
</dbReference>
<keyword evidence="2" id="KW-0067">ATP-binding</keyword>
<dbReference type="Proteomes" id="UP000319817">
    <property type="component" value="Chromosome"/>
</dbReference>
<dbReference type="CDD" id="cd00009">
    <property type="entry name" value="AAA"/>
    <property type="match status" value="1"/>
</dbReference>
<evidence type="ECO:0000256" key="1">
    <source>
        <dbReference type="ARBA" id="ARBA00022741"/>
    </source>
</evidence>
<dbReference type="InterPro" id="IPR050764">
    <property type="entry name" value="CbbQ/NirQ/NorQ/GpvN"/>
</dbReference>
<dbReference type="SUPFAM" id="SSF52540">
    <property type="entry name" value="P-loop containing nucleoside triphosphate hydrolases"/>
    <property type="match status" value="1"/>
</dbReference>
<dbReference type="InterPro" id="IPR011703">
    <property type="entry name" value="ATPase_AAA-3"/>
</dbReference>
<proteinExistence type="inferred from homology"/>
<keyword evidence="1" id="KW-0547">Nucleotide-binding</keyword>
<sequence length="341" mass="37890">MVQLPPPSQDDAASAARLVKSCQAIREQVGRIVVGQEAVVEQLLIAILARGHCLLEGVPGLAKTLMIRTLAESMHLDFRRIQFTPDLMPGDITGTDIIQEDPETGRRQLVFERGPVFTQMLLADEINRTPPKTQAALLEAMQEHEVTAAGKTYRLEEPFFVLATQNPIEQEGTYPLPEAQRDRFLFHVVVDYPSRDQESEIVDRTTSTFDATVEAVVSGAEIIEFQNTVRRVPLPPHVKDWVLDAVRAVRPRDEFSRPWVRELIEWGPGPRASQQLVLASKARALLHGRPHVTLDDVQTLAYPVLRHRIVPTFAAEADGVSVDDLIGRMISEQTAAPAGAL</sequence>
<dbReference type="GO" id="GO:0004386">
    <property type="term" value="F:helicase activity"/>
    <property type="evidence" value="ECO:0007669"/>
    <property type="project" value="UniProtKB-KW"/>
</dbReference>
<gene>
    <name evidence="6" type="ORF">K239x_36600</name>
</gene>
<dbReference type="FunFam" id="3.40.50.300:FF:000640">
    <property type="entry name" value="MoxR family ATPase"/>
    <property type="match status" value="1"/>
</dbReference>
<evidence type="ECO:0000256" key="3">
    <source>
        <dbReference type="ARBA" id="ARBA00061607"/>
    </source>
</evidence>
<dbReference type="Gene3D" id="3.40.50.300">
    <property type="entry name" value="P-loop containing nucleotide triphosphate hydrolases"/>
    <property type="match status" value="1"/>
</dbReference>
<keyword evidence="6" id="KW-0347">Helicase</keyword>
<dbReference type="AlphaFoldDB" id="A0A517NX01"/>
<dbReference type="Pfam" id="PF07726">
    <property type="entry name" value="AAA_3"/>
    <property type="match status" value="1"/>
</dbReference>